<dbReference type="InterPro" id="IPR013570">
    <property type="entry name" value="Tscrpt_reg_YsiA_C"/>
</dbReference>
<dbReference type="PANTHER" id="PTHR43479:SF11">
    <property type="entry name" value="ACREF_ENVCD OPERON REPRESSOR-RELATED"/>
    <property type="match status" value="1"/>
</dbReference>
<accession>A0A7C8HG05</accession>
<evidence type="ECO:0000313" key="5">
    <source>
        <dbReference type="Proteomes" id="UP000483018"/>
    </source>
</evidence>
<protein>
    <submittedName>
        <fullName evidence="4">TetR family transcriptional regulator</fullName>
    </submittedName>
</protein>
<dbReference type="Gene3D" id="1.10.357.10">
    <property type="entry name" value="Tetracycline Repressor, domain 2"/>
    <property type="match status" value="1"/>
</dbReference>
<dbReference type="PANTHER" id="PTHR43479">
    <property type="entry name" value="ACREF/ENVCD OPERON REPRESSOR-RELATED"/>
    <property type="match status" value="1"/>
</dbReference>
<dbReference type="AlphaFoldDB" id="A0A7C8HG05"/>
<dbReference type="OrthoDB" id="2049881at2"/>
<comment type="caution">
    <text evidence="4">The sequence shown here is derived from an EMBL/GenBank/DDBJ whole genome shotgun (WGS) entry which is preliminary data.</text>
</comment>
<sequence length="193" mass="22217">MLKGFPTRRDSIILAAIDIISENGIQGLSTKKIAEKQGISESLLYKHFDKLDDVLVAVLEYFSQFDSMIANTVIKKDISCKDKIIEYIKSFVELYETYPALASIILNYEVLTHYDHTRQMITEIFTNRLRFITQVIEIGQERGEIGHYYTAQELTDIIKGIMLATTFRWKITGYTCQLKDSVLTTIRKVLETS</sequence>
<dbReference type="SUPFAM" id="SSF48498">
    <property type="entry name" value="Tetracyclin repressor-like, C-terminal domain"/>
    <property type="match status" value="1"/>
</dbReference>
<keyword evidence="5" id="KW-1185">Reference proteome</keyword>
<dbReference type="InterPro" id="IPR001647">
    <property type="entry name" value="HTH_TetR"/>
</dbReference>
<gene>
    <name evidence="4" type="ORF">GND95_04270</name>
</gene>
<evidence type="ECO:0000256" key="1">
    <source>
        <dbReference type="ARBA" id="ARBA00023125"/>
    </source>
</evidence>
<dbReference type="Pfam" id="PF00440">
    <property type="entry name" value="TetR_N"/>
    <property type="match status" value="1"/>
</dbReference>
<dbReference type="InterPro" id="IPR036271">
    <property type="entry name" value="Tet_transcr_reg_TetR-rel_C_sf"/>
</dbReference>
<dbReference type="Gene3D" id="1.10.10.60">
    <property type="entry name" value="Homeodomain-like"/>
    <property type="match status" value="1"/>
</dbReference>
<evidence type="ECO:0000256" key="2">
    <source>
        <dbReference type="PROSITE-ProRule" id="PRU00335"/>
    </source>
</evidence>
<evidence type="ECO:0000313" key="4">
    <source>
        <dbReference type="EMBL" id="KAE9636343.1"/>
    </source>
</evidence>
<dbReference type="SUPFAM" id="SSF46689">
    <property type="entry name" value="Homeodomain-like"/>
    <property type="match status" value="1"/>
</dbReference>
<dbReference type="EMBL" id="WSLF01000002">
    <property type="protein sequence ID" value="KAE9636343.1"/>
    <property type="molecule type" value="Genomic_DNA"/>
</dbReference>
<feature type="domain" description="HTH tetR-type" evidence="3">
    <location>
        <begin position="6"/>
        <end position="66"/>
    </location>
</feature>
<dbReference type="PROSITE" id="PS50977">
    <property type="entry name" value="HTH_TETR_2"/>
    <property type="match status" value="1"/>
</dbReference>
<evidence type="ECO:0000259" key="3">
    <source>
        <dbReference type="PROSITE" id="PS50977"/>
    </source>
</evidence>
<dbReference type="RefSeq" id="WP_158739594.1">
    <property type="nucleotide sequence ID" value="NZ_JAFBEP010000005.1"/>
</dbReference>
<dbReference type="PRINTS" id="PR00455">
    <property type="entry name" value="HTHTETR"/>
</dbReference>
<dbReference type="Pfam" id="PF08359">
    <property type="entry name" value="TetR_C_4"/>
    <property type="match status" value="1"/>
</dbReference>
<reference evidence="4 5" key="1">
    <citation type="submission" date="2019-12" db="EMBL/GenBank/DDBJ databases">
        <title>Defluviitalea raffinosedens, isolated from a biogas fermenter, genome sequencing and characterization.</title>
        <authorList>
            <person name="Rettenmaier R."/>
            <person name="Schneider M."/>
            <person name="Neuhaus K."/>
            <person name="Liebl W."/>
            <person name="Zverlov V."/>
        </authorList>
    </citation>
    <scope>NUCLEOTIDE SEQUENCE [LARGE SCALE GENOMIC DNA]</scope>
    <source>
        <strain evidence="4 5">249c-K6</strain>
    </source>
</reference>
<dbReference type="InterPro" id="IPR050624">
    <property type="entry name" value="HTH-type_Tx_Regulator"/>
</dbReference>
<proteinExistence type="predicted"/>
<dbReference type="InterPro" id="IPR009057">
    <property type="entry name" value="Homeodomain-like_sf"/>
</dbReference>
<organism evidence="4 5">
    <name type="scientific">Defluviitalea raffinosedens</name>
    <dbReference type="NCBI Taxonomy" id="1450156"/>
    <lineage>
        <taxon>Bacteria</taxon>
        <taxon>Bacillati</taxon>
        <taxon>Bacillota</taxon>
        <taxon>Clostridia</taxon>
        <taxon>Lachnospirales</taxon>
        <taxon>Defluviitaleaceae</taxon>
        <taxon>Defluviitalea</taxon>
    </lineage>
</organism>
<dbReference type="GO" id="GO:0003677">
    <property type="term" value="F:DNA binding"/>
    <property type="evidence" value="ECO:0007669"/>
    <property type="project" value="UniProtKB-UniRule"/>
</dbReference>
<feature type="DNA-binding region" description="H-T-H motif" evidence="2">
    <location>
        <begin position="29"/>
        <end position="48"/>
    </location>
</feature>
<dbReference type="Proteomes" id="UP000483018">
    <property type="component" value="Unassembled WGS sequence"/>
</dbReference>
<keyword evidence="1 2" id="KW-0238">DNA-binding</keyword>
<name>A0A7C8HG05_9FIRM</name>